<accession>A0AAW0YHM2</accession>
<dbReference type="GeneID" id="92183180"/>
<evidence type="ECO:0000256" key="1">
    <source>
        <dbReference type="ARBA" id="ARBA00024204"/>
    </source>
</evidence>
<dbReference type="GO" id="GO:0005758">
    <property type="term" value="C:mitochondrial intermembrane space"/>
    <property type="evidence" value="ECO:0007669"/>
    <property type="project" value="InterPro"/>
</dbReference>
<reference evidence="2 3" key="1">
    <citation type="journal article" date="2024" name="bioRxiv">
        <title>Comparative genomics of Cryptococcus and Kwoniella reveals pathogenesis evolution and contrasting karyotype dynamics via intercentromeric recombination or chromosome fusion.</title>
        <authorList>
            <person name="Coelho M.A."/>
            <person name="David-Palma M."/>
            <person name="Shea T."/>
            <person name="Bowers K."/>
            <person name="McGinley-Smith S."/>
            <person name="Mohammad A.W."/>
            <person name="Gnirke A."/>
            <person name="Yurkov A.M."/>
            <person name="Nowrousian M."/>
            <person name="Sun S."/>
            <person name="Cuomo C.A."/>
            <person name="Heitman J."/>
        </authorList>
    </citation>
    <scope>NUCLEOTIDE SEQUENCE [LARGE SCALE GENOMIC DNA]</scope>
    <source>
        <strain evidence="2 3">CBS 13917</strain>
    </source>
</reference>
<comment type="similarity">
    <text evidence="1">Belongs to the MIX23 family.</text>
</comment>
<sequence>MPAPPFGTASAYSDSFPAPPPKQVTVTAETCFNLSVFRDIVRQYRKLDDQIITRLNRAQAELRDQSRSSSGSSSRHGVALLDGAEGMCARLWGEMMAGWAHRQTLLTFCGQTVQASVDGKRDSSTPSPHWERGVKEEEVLVDQLVSEESVEAIIRKRTLDAFKTRCPFFTPSFADSTGRAWWDLADRGLKGRGPELS</sequence>
<evidence type="ECO:0000313" key="3">
    <source>
        <dbReference type="Proteomes" id="UP001388673"/>
    </source>
</evidence>
<dbReference type="Proteomes" id="UP001388673">
    <property type="component" value="Unassembled WGS sequence"/>
</dbReference>
<gene>
    <name evidence="2" type="ORF">IAR55_005922</name>
</gene>
<dbReference type="Pfam" id="PF09774">
    <property type="entry name" value="MIX23"/>
    <property type="match status" value="1"/>
</dbReference>
<protein>
    <recommendedName>
        <fullName evidence="4">Caffeine-induced death protein 2</fullName>
    </recommendedName>
</protein>
<keyword evidence="3" id="KW-1185">Reference proteome</keyword>
<dbReference type="AlphaFoldDB" id="A0AAW0YHM2"/>
<evidence type="ECO:0000313" key="2">
    <source>
        <dbReference type="EMBL" id="KAK8846834.1"/>
    </source>
</evidence>
<dbReference type="InterPro" id="IPR019171">
    <property type="entry name" value="MIX23"/>
</dbReference>
<organism evidence="2 3">
    <name type="scientific">Kwoniella newhampshirensis</name>
    <dbReference type="NCBI Taxonomy" id="1651941"/>
    <lineage>
        <taxon>Eukaryota</taxon>
        <taxon>Fungi</taxon>
        <taxon>Dikarya</taxon>
        <taxon>Basidiomycota</taxon>
        <taxon>Agaricomycotina</taxon>
        <taxon>Tremellomycetes</taxon>
        <taxon>Tremellales</taxon>
        <taxon>Cryptococcaceae</taxon>
        <taxon>Kwoniella</taxon>
    </lineage>
</organism>
<dbReference type="KEGG" id="kne:92183180"/>
<evidence type="ECO:0008006" key="4">
    <source>
        <dbReference type="Google" id="ProtNLM"/>
    </source>
</evidence>
<dbReference type="PANTHER" id="PTHR31905:SF2">
    <property type="entry name" value="PROTEIN MIX23"/>
    <property type="match status" value="1"/>
</dbReference>
<proteinExistence type="inferred from homology"/>
<name>A0AAW0YHM2_9TREE</name>
<comment type="caution">
    <text evidence="2">The sequence shown here is derived from an EMBL/GenBank/DDBJ whole genome shotgun (WGS) entry which is preliminary data.</text>
</comment>
<dbReference type="EMBL" id="JBCAWK010000011">
    <property type="protein sequence ID" value="KAK8846834.1"/>
    <property type="molecule type" value="Genomic_DNA"/>
</dbReference>
<dbReference type="PANTHER" id="PTHR31905">
    <property type="entry name" value="COILED-COIL DOMAIN-CONTAINING PROTEIN 58"/>
    <property type="match status" value="1"/>
</dbReference>
<dbReference type="RefSeq" id="XP_066800784.1">
    <property type="nucleotide sequence ID" value="XM_066949011.1"/>
</dbReference>